<keyword evidence="9" id="KW-1185">Reference proteome</keyword>
<dbReference type="Pfam" id="PF21365">
    <property type="entry name" value="Glyco_hydro_31_3rd"/>
    <property type="match status" value="1"/>
</dbReference>
<dbReference type="SUPFAM" id="SSF51011">
    <property type="entry name" value="Glycosyl hydrolase domain"/>
    <property type="match status" value="1"/>
</dbReference>
<evidence type="ECO:0000259" key="6">
    <source>
        <dbReference type="Pfam" id="PF13802"/>
    </source>
</evidence>
<evidence type="ECO:0000259" key="5">
    <source>
        <dbReference type="Pfam" id="PF01055"/>
    </source>
</evidence>
<dbReference type="GO" id="GO:0061634">
    <property type="term" value="F:alpha-D-xyloside xylohydrolase"/>
    <property type="evidence" value="ECO:0007669"/>
    <property type="project" value="UniProtKB-EC"/>
</dbReference>
<name>A0ABT8J7G5_9BACL</name>
<dbReference type="Pfam" id="PF13802">
    <property type="entry name" value="Gal_mutarotas_2"/>
    <property type="match status" value="1"/>
</dbReference>
<accession>A0ABT8J7G5</accession>
<dbReference type="InterPro" id="IPR013780">
    <property type="entry name" value="Glyco_hydro_b"/>
</dbReference>
<evidence type="ECO:0000256" key="2">
    <source>
        <dbReference type="ARBA" id="ARBA00022801"/>
    </source>
</evidence>
<dbReference type="InterPro" id="IPR025887">
    <property type="entry name" value="Glyco_hydro_31_N_dom"/>
</dbReference>
<dbReference type="InterPro" id="IPR000322">
    <property type="entry name" value="Glyco_hydro_31_TIM"/>
</dbReference>
<dbReference type="Gene3D" id="2.60.40.1760">
    <property type="entry name" value="glycosyl hydrolase (family 31)"/>
    <property type="match status" value="1"/>
</dbReference>
<keyword evidence="2 4" id="KW-0378">Hydrolase</keyword>
<sequence length="772" mass="86257">MKFTDGFWMTREGYHIQNPTDIRDIVQKEDSLTVYAATKYIRTKGDTLNGTLLKATYSSPMPNVIRVTLNHHKGGVNKGPEFELKHQDVNVNISKNEQGAVLKSGKLEVQIDKTNGWDVSFLYEGKRITGSGQRAAGYITGPSKEAYFREQLDLGIGEYVYGLGERFTPFVKNGQVVDTWNEDGGTSSEQSYKNIPFYLSNKGYGVFVNHPERVSYEIASENVSKVQFSVEGETLEYFIIGGDNPKDVLDNYTQLTGKPALPPAWTFGLWLTTSFTTDYDEATVNHFVDGMAERDLPLSVFHFDCFWMKEYQWSDFVWDEAMFPDPEGMLARLKEKGLKICAWINPYIAEKSYLFDEGMENGYLVKTADGSVWQWDMWQAGMALVDFTNPDAVNWYKSKLEVLLDQGVDSFKTDFGERIPTDVVYFDGSDPVKMHNYYTQLYNKAVFELLEDKIGKNEAALFARSATAGGQQFPVHWGGDCSSTYESMAESLRGGLSLGLSGFGFWSHDISGFESTATPDVYKRWVQFGLLSSHSRLHGSTSYRVPWLFDEESVDVVRDFTKLKISLMPYLYNSAVESTVRGIPMMRAMLLDFPEDPTTYSLDTQYMFGDSILVAPIFNKEGDVRYYLPEGTWTNYLTGAKVQGGRWISENHDFKTLPMMIKPNSLIAVGAVDNKPDYDFANDVSLHLFELADGNSAQAVVVNQSAEQELVVNVSRNGSVLEVRAEGAGKPWNIVLRGIDRVSGVEGGSQASGANGVVVTAAAGASSLTIQL</sequence>
<feature type="domain" description="Glycoside hydrolase family 31 TIM barrel" evidence="5">
    <location>
        <begin position="259"/>
        <end position="573"/>
    </location>
</feature>
<dbReference type="InterPro" id="IPR048395">
    <property type="entry name" value="Glyco_hydro_31_C"/>
</dbReference>
<proteinExistence type="inferred from homology"/>
<dbReference type="CDD" id="cd06593">
    <property type="entry name" value="GH31_xylosidase_YicI"/>
    <property type="match status" value="1"/>
</dbReference>
<gene>
    <name evidence="8" type="primary">yicI</name>
    <name evidence="8" type="ORF">P5G61_07250</name>
</gene>
<comment type="similarity">
    <text evidence="1 4">Belongs to the glycosyl hydrolase 31 family.</text>
</comment>
<feature type="domain" description="Glycoside hydrolase family 31 N-terminal" evidence="6">
    <location>
        <begin position="56"/>
        <end position="216"/>
    </location>
</feature>
<feature type="domain" description="Glycosyl hydrolase family 31 C-terminal" evidence="7">
    <location>
        <begin position="582"/>
        <end position="667"/>
    </location>
</feature>
<dbReference type="EC" id="3.2.1.177" evidence="8"/>
<dbReference type="Gene3D" id="2.60.40.1180">
    <property type="entry name" value="Golgi alpha-mannosidase II"/>
    <property type="match status" value="2"/>
</dbReference>
<evidence type="ECO:0000313" key="8">
    <source>
        <dbReference type="EMBL" id="MDN4601011.1"/>
    </source>
</evidence>
<comment type="caution">
    <text evidence="8">The sequence shown here is derived from an EMBL/GenBank/DDBJ whole genome shotgun (WGS) entry which is preliminary data.</text>
</comment>
<dbReference type="SUPFAM" id="SSF74650">
    <property type="entry name" value="Galactose mutarotase-like"/>
    <property type="match status" value="1"/>
</dbReference>
<dbReference type="Pfam" id="PF01055">
    <property type="entry name" value="Glyco_hydro_31_2nd"/>
    <property type="match status" value="1"/>
</dbReference>
<evidence type="ECO:0000256" key="1">
    <source>
        <dbReference type="ARBA" id="ARBA00007806"/>
    </source>
</evidence>
<reference evidence="8" key="1">
    <citation type="submission" date="2023-03" db="EMBL/GenBank/DDBJ databases">
        <title>MT1 and MT2 Draft Genomes of Novel Species.</title>
        <authorList>
            <person name="Venkateswaran K."/>
        </authorList>
    </citation>
    <scope>NUCLEOTIDE SEQUENCE</scope>
    <source>
        <strain evidence="8">F6_3S_P_1C</strain>
    </source>
</reference>
<organism evidence="8 9">
    <name type="scientific">Paenibacillus vandeheii</name>
    <dbReference type="NCBI Taxonomy" id="3035917"/>
    <lineage>
        <taxon>Bacteria</taxon>
        <taxon>Bacillati</taxon>
        <taxon>Bacillota</taxon>
        <taxon>Bacilli</taxon>
        <taxon>Bacillales</taxon>
        <taxon>Paenibacillaceae</taxon>
        <taxon>Paenibacillus</taxon>
    </lineage>
</organism>
<evidence type="ECO:0000256" key="4">
    <source>
        <dbReference type="RuleBase" id="RU361185"/>
    </source>
</evidence>
<protein>
    <submittedName>
        <fullName evidence="8">Alpha-xylosidase</fullName>
        <ecNumber evidence="8">3.2.1.177</ecNumber>
    </submittedName>
</protein>
<dbReference type="InterPro" id="IPR017853">
    <property type="entry name" value="GH"/>
</dbReference>
<dbReference type="SUPFAM" id="SSF117125">
    <property type="entry name" value="Putative glucosidase YicI, C-terminal domain"/>
    <property type="match status" value="1"/>
</dbReference>
<dbReference type="RefSeq" id="WP_301245829.1">
    <property type="nucleotide sequence ID" value="NZ_JAROCD010000003.1"/>
</dbReference>
<dbReference type="SUPFAM" id="SSF51445">
    <property type="entry name" value="(Trans)glycosidases"/>
    <property type="match status" value="1"/>
</dbReference>
<dbReference type="InterPro" id="IPR011013">
    <property type="entry name" value="Gal_mutarotase_sf_dom"/>
</dbReference>
<evidence type="ECO:0000313" key="9">
    <source>
        <dbReference type="Proteomes" id="UP001174205"/>
    </source>
</evidence>
<dbReference type="NCBIfam" id="NF007940">
    <property type="entry name" value="PRK10658.1"/>
    <property type="match status" value="1"/>
</dbReference>
<dbReference type="Proteomes" id="UP001174205">
    <property type="component" value="Unassembled WGS sequence"/>
</dbReference>
<keyword evidence="3 4" id="KW-0326">Glycosidase</keyword>
<dbReference type="PANTHER" id="PTHR43053">
    <property type="entry name" value="GLYCOSIDASE FAMILY 31"/>
    <property type="match status" value="1"/>
</dbReference>
<dbReference type="InterPro" id="IPR050985">
    <property type="entry name" value="Alpha-glycosidase_related"/>
</dbReference>
<dbReference type="CDD" id="cd14752">
    <property type="entry name" value="GH31_N"/>
    <property type="match status" value="1"/>
</dbReference>
<dbReference type="EMBL" id="JAROCD010000003">
    <property type="protein sequence ID" value="MDN4601011.1"/>
    <property type="molecule type" value="Genomic_DNA"/>
</dbReference>
<dbReference type="Gene3D" id="3.20.20.80">
    <property type="entry name" value="Glycosidases"/>
    <property type="match status" value="1"/>
</dbReference>
<dbReference type="PANTHER" id="PTHR43053:SF4">
    <property type="entry name" value="MYOGENESIS-REGULATING GLYCOSIDASE"/>
    <property type="match status" value="1"/>
</dbReference>
<evidence type="ECO:0000259" key="7">
    <source>
        <dbReference type="Pfam" id="PF21365"/>
    </source>
</evidence>
<evidence type="ECO:0000256" key="3">
    <source>
        <dbReference type="ARBA" id="ARBA00023295"/>
    </source>
</evidence>